<dbReference type="eggNOG" id="COG0725">
    <property type="taxonomic scope" value="Bacteria"/>
</dbReference>
<evidence type="ECO:0000256" key="3">
    <source>
        <dbReference type="ARBA" id="ARBA00022729"/>
    </source>
</evidence>
<dbReference type="InterPro" id="IPR044084">
    <property type="entry name" value="AvModA-like_subst-bd"/>
</dbReference>
<dbReference type="GeneID" id="67183836"/>
<dbReference type="EMBL" id="CP002209">
    <property type="protein sequence ID" value="ADN77826.1"/>
    <property type="molecule type" value="Genomic_DNA"/>
</dbReference>
<dbReference type="Pfam" id="PF13531">
    <property type="entry name" value="SBP_bac_11"/>
    <property type="match status" value="1"/>
</dbReference>
<proteinExistence type="inferred from homology"/>
<dbReference type="NCBIfam" id="TIGR01256">
    <property type="entry name" value="modA"/>
    <property type="match status" value="1"/>
</dbReference>
<dbReference type="PANTHER" id="PTHR30632">
    <property type="entry name" value="MOLYBDATE-BINDING PERIPLASMIC PROTEIN"/>
    <property type="match status" value="1"/>
</dbReference>
<dbReference type="PANTHER" id="PTHR30632:SF14">
    <property type="entry name" value="TUNGSTATE_MOLYBDATE_CHROMATE-BINDING PROTEIN MODA"/>
    <property type="match status" value="1"/>
</dbReference>
<dbReference type="PIRSF" id="PIRSF004846">
    <property type="entry name" value="ModA"/>
    <property type="match status" value="1"/>
</dbReference>
<protein>
    <submittedName>
        <fullName evidence="6">Molybdenum ABC transporter, periplasmic molybdate-binding protein</fullName>
    </submittedName>
</protein>
<organism evidence="6 7">
    <name type="scientific">Ferrimonas balearica (strain DSM 9799 / CCM 4581 / KCTC 23876 / PAT)</name>
    <dbReference type="NCBI Taxonomy" id="550540"/>
    <lineage>
        <taxon>Bacteria</taxon>
        <taxon>Pseudomonadati</taxon>
        <taxon>Pseudomonadota</taxon>
        <taxon>Gammaproteobacteria</taxon>
        <taxon>Alteromonadales</taxon>
        <taxon>Ferrimonadaceae</taxon>
        <taxon>Ferrimonas</taxon>
    </lineage>
</organism>
<feature type="binding site" evidence="4">
    <location>
        <position position="58"/>
    </location>
    <ligand>
        <name>molybdate</name>
        <dbReference type="ChEBI" id="CHEBI:36264"/>
    </ligand>
</feature>
<feature type="binding site" evidence="4">
    <location>
        <position position="162"/>
    </location>
    <ligand>
        <name>molybdate</name>
        <dbReference type="ChEBI" id="CHEBI:36264"/>
    </ligand>
</feature>
<dbReference type="KEGG" id="fbl:Fbal_3630"/>
<dbReference type="CDD" id="cd13539">
    <property type="entry name" value="PBP2_AvModA"/>
    <property type="match status" value="1"/>
</dbReference>
<feature type="signal peptide" evidence="5">
    <location>
        <begin position="1"/>
        <end position="21"/>
    </location>
</feature>
<evidence type="ECO:0000256" key="2">
    <source>
        <dbReference type="ARBA" id="ARBA00022723"/>
    </source>
</evidence>
<evidence type="ECO:0000256" key="1">
    <source>
        <dbReference type="ARBA" id="ARBA00009175"/>
    </source>
</evidence>
<name>E1SPK9_FERBD</name>
<feature type="chain" id="PRO_5003151429" evidence="5">
    <location>
        <begin position="22"/>
        <end position="249"/>
    </location>
</feature>
<dbReference type="SUPFAM" id="SSF53850">
    <property type="entry name" value="Periplasmic binding protein-like II"/>
    <property type="match status" value="1"/>
</dbReference>
<dbReference type="STRING" id="550540.Fbal_3630"/>
<evidence type="ECO:0000313" key="7">
    <source>
        <dbReference type="Proteomes" id="UP000006683"/>
    </source>
</evidence>
<dbReference type="Gene3D" id="3.40.190.10">
    <property type="entry name" value="Periplasmic binding protein-like II"/>
    <property type="match status" value="2"/>
</dbReference>
<dbReference type="RefSeq" id="WP_013347131.1">
    <property type="nucleotide sequence ID" value="NC_014541.1"/>
</dbReference>
<keyword evidence="3 5" id="KW-0732">Signal</keyword>
<dbReference type="Proteomes" id="UP000006683">
    <property type="component" value="Chromosome"/>
</dbReference>
<evidence type="ECO:0000256" key="4">
    <source>
        <dbReference type="PIRSR" id="PIRSR004846-1"/>
    </source>
</evidence>
<accession>E1SPK9</accession>
<dbReference type="GO" id="GO:0046872">
    <property type="term" value="F:metal ion binding"/>
    <property type="evidence" value="ECO:0007669"/>
    <property type="project" value="UniProtKB-KW"/>
</dbReference>
<dbReference type="InterPro" id="IPR005950">
    <property type="entry name" value="ModA"/>
</dbReference>
<evidence type="ECO:0000313" key="6">
    <source>
        <dbReference type="EMBL" id="ADN77826.1"/>
    </source>
</evidence>
<dbReference type="HOGENOM" id="CLU_065520_1_0_6"/>
<comment type="similarity">
    <text evidence="1">Belongs to the bacterial solute-binding protein ModA family.</text>
</comment>
<keyword evidence="4" id="KW-0500">Molybdenum</keyword>
<gene>
    <name evidence="6" type="ordered locus">Fbal_3630</name>
</gene>
<dbReference type="GO" id="GO:0015689">
    <property type="term" value="P:molybdate ion transport"/>
    <property type="evidence" value="ECO:0007669"/>
    <property type="project" value="InterPro"/>
</dbReference>
<keyword evidence="2 4" id="KW-0479">Metal-binding</keyword>
<reference evidence="6 7" key="1">
    <citation type="journal article" date="2010" name="Stand. Genomic Sci.">
        <title>Complete genome sequence of Ferrimonas balearica type strain (PAT).</title>
        <authorList>
            <person name="Nolan M."/>
            <person name="Sikorski J."/>
            <person name="Davenport K."/>
            <person name="Lucas S."/>
            <person name="Glavina Del Rio T."/>
            <person name="Tice H."/>
            <person name="Cheng J."/>
            <person name="Goodwin L."/>
            <person name="Pitluck S."/>
            <person name="Liolios K."/>
            <person name="Ivanova N."/>
            <person name="Mavromatis K."/>
            <person name="Ovchinnikova G."/>
            <person name="Pati A."/>
            <person name="Chen A."/>
            <person name="Palaniappan K."/>
            <person name="Land M."/>
            <person name="Hauser L."/>
            <person name="Chang Y."/>
            <person name="Jeffries C."/>
            <person name="Tapia R."/>
            <person name="Brettin T."/>
            <person name="Detter J."/>
            <person name="Han C."/>
            <person name="Yasawong M."/>
            <person name="Rohde M."/>
            <person name="Tindall B."/>
            <person name="Goker M."/>
            <person name="Woyke T."/>
            <person name="Bristow J."/>
            <person name="Eisen J."/>
            <person name="Markowitz V."/>
            <person name="Hugenholtz P."/>
            <person name="Kyrpides N."/>
            <person name="Klenk H."/>
            <person name="Lapidus A."/>
        </authorList>
    </citation>
    <scope>NUCLEOTIDE SEQUENCE [LARGE SCALE GENOMIC DNA]</scope>
    <source>
        <strain evidence="7">DSM 9799 / CCM 4581 / KCTC 23876 / PAT</strain>
    </source>
</reference>
<sequence length="249" mass="27009">MKRLWQICLVICGLAGGPAMATELKVAVAANFHPLFEQIAEGFERDSGIRVRVSSGASGALFTQIVHGAPFDLFLSADRDRPQRLEQLDLILPDSRVTYAVGVLAFWCRNAPATELELRQWHSRLAIANARTAPYGAAAEAVIERLALGPALQGKLLRGNSVVQAFQYVDSGNVNGGLVALSLLKARGVDASQYWPVPPQWHGSLEQQAVILKRTAHPQAARALLDYLLQQHALLTRSGYSLAPSLAQL</sequence>
<dbReference type="AlphaFoldDB" id="E1SPK9"/>
<evidence type="ECO:0000256" key="5">
    <source>
        <dbReference type="SAM" id="SignalP"/>
    </source>
</evidence>
<dbReference type="GO" id="GO:0030973">
    <property type="term" value="F:molybdate ion binding"/>
    <property type="evidence" value="ECO:0007669"/>
    <property type="project" value="InterPro"/>
</dbReference>
<keyword evidence="7" id="KW-1185">Reference proteome</keyword>
<dbReference type="InterPro" id="IPR050682">
    <property type="entry name" value="ModA/WtpA"/>
</dbReference>